<comment type="caution">
    <text evidence="2">The sequence shown here is derived from an EMBL/GenBank/DDBJ whole genome shotgun (WGS) entry which is preliminary data.</text>
</comment>
<name>A0A2S6GU88_9GAMM</name>
<dbReference type="EMBL" id="PTIY01000011">
    <property type="protein sequence ID" value="PPK68753.1"/>
    <property type="molecule type" value="Genomic_DNA"/>
</dbReference>
<evidence type="ECO:0000313" key="3">
    <source>
        <dbReference type="Proteomes" id="UP000238071"/>
    </source>
</evidence>
<organism evidence="2 3">
    <name type="scientific">Methylobacter tundripaludum</name>
    <dbReference type="NCBI Taxonomy" id="173365"/>
    <lineage>
        <taxon>Bacteria</taxon>
        <taxon>Pseudomonadati</taxon>
        <taxon>Pseudomonadota</taxon>
        <taxon>Gammaproteobacteria</taxon>
        <taxon>Methylococcales</taxon>
        <taxon>Methylococcaceae</taxon>
        <taxon>Methylobacter</taxon>
    </lineage>
</organism>
<feature type="chain" id="PRO_5015572125" description="Aspartate carbamoyltransferase" evidence="1">
    <location>
        <begin position="21"/>
        <end position="168"/>
    </location>
</feature>
<evidence type="ECO:0008006" key="4">
    <source>
        <dbReference type="Google" id="ProtNLM"/>
    </source>
</evidence>
<gene>
    <name evidence="2" type="ORF">B0F88_111161</name>
</gene>
<keyword evidence="3" id="KW-1185">Reference proteome</keyword>
<sequence>MKRLVVCLSMWLFIAASLQAAERAGDERLDEVVRRGSHVMPFDLEQTTHVFSKTGKGGLQQVVVKDNSNADQIKLIRQHLTKISNEFMQGDFSNPAKIHGEDMPGLAELRAAKPGRIKITYKELPNGAEIDYSTDDLKLIEAIHQWFDAQLSDHARHAMPGHLMHHKP</sequence>
<dbReference type="RefSeq" id="WP_104424585.1">
    <property type="nucleotide sequence ID" value="NZ_PTIY01000011.1"/>
</dbReference>
<reference evidence="2 3" key="1">
    <citation type="submission" date="2018-02" db="EMBL/GenBank/DDBJ databases">
        <title>Subsurface microbial communities from deep shales in Ohio and West Virginia, USA.</title>
        <authorList>
            <person name="Wrighton K."/>
        </authorList>
    </citation>
    <scope>NUCLEOTIDE SEQUENCE [LARGE SCALE GENOMIC DNA]</scope>
    <source>
        <strain evidence="2 3">OWC-G53F</strain>
    </source>
</reference>
<dbReference type="OrthoDB" id="5573113at2"/>
<evidence type="ECO:0000256" key="1">
    <source>
        <dbReference type="SAM" id="SignalP"/>
    </source>
</evidence>
<keyword evidence="1" id="KW-0732">Signal</keyword>
<dbReference type="Proteomes" id="UP000238071">
    <property type="component" value="Unassembled WGS sequence"/>
</dbReference>
<accession>A0A2S6GU88</accession>
<evidence type="ECO:0000313" key="2">
    <source>
        <dbReference type="EMBL" id="PPK68753.1"/>
    </source>
</evidence>
<dbReference type="AlphaFoldDB" id="A0A2S6GU88"/>
<proteinExistence type="predicted"/>
<feature type="signal peptide" evidence="1">
    <location>
        <begin position="1"/>
        <end position="20"/>
    </location>
</feature>
<protein>
    <recommendedName>
        <fullName evidence="4">Aspartate carbamoyltransferase</fullName>
    </recommendedName>
</protein>